<accession>A0A2N7TWM6</accession>
<dbReference type="Pfam" id="PF00005">
    <property type="entry name" value="ABC_tran"/>
    <property type="match status" value="1"/>
</dbReference>
<dbReference type="PROSITE" id="PS50893">
    <property type="entry name" value="ABC_TRANSPORTER_2"/>
    <property type="match status" value="1"/>
</dbReference>
<name>A0A2N7TWM6_9GAMM</name>
<dbReference type="GO" id="GO:0005524">
    <property type="term" value="F:ATP binding"/>
    <property type="evidence" value="ECO:0007669"/>
    <property type="project" value="UniProtKB-KW"/>
</dbReference>
<dbReference type="InterPro" id="IPR003593">
    <property type="entry name" value="AAA+_ATPase"/>
</dbReference>
<dbReference type="SMART" id="SM00382">
    <property type="entry name" value="AAA"/>
    <property type="match status" value="1"/>
</dbReference>
<evidence type="ECO:0000313" key="10">
    <source>
        <dbReference type="Proteomes" id="UP000235803"/>
    </source>
</evidence>
<dbReference type="PANTHER" id="PTHR43166:SF9">
    <property type="entry name" value="GLUTAMATE_ASPARTATE IMPORT ATP-BINDING PROTEIN GLTL"/>
    <property type="match status" value="1"/>
</dbReference>
<reference evidence="9 10" key="1">
    <citation type="submission" date="2018-01" db="EMBL/GenBank/DDBJ databases">
        <title>Halomonas endophytica sp. nov., isolated from storage liquid in the stems of Populus euphratica.</title>
        <authorList>
            <person name="Chen C."/>
        </authorList>
    </citation>
    <scope>NUCLEOTIDE SEQUENCE [LARGE SCALE GENOMIC DNA]</scope>
    <source>
        <strain evidence="9 10">MC28</strain>
    </source>
</reference>
<comment type="similarity">
    <text evidence="2">Belongs to the ABC transporter superfamily.</text>
</comment>
<keyword evidence="10" id="KW-1185">Reference proteome</keyword>
<evidence type="ECO:0000256" key="2">
    <source>
        <dbReference type="ARBA" id="ARBA00005417"/>
    </source>
</evidence>
<comment type="caution">
    <text evidence="9">The sequence shown here is derived from an EMBL/GenBank/DDBJ whole genome shotgun (WGS) entry which is preliminary data.</text>
</comment>
<dbReference type="InterPro" id="IPR017871">
    <property type="entry name" value="ABC_transporter-like_CS"/>
</dbReference>
<evidence type="ECO:0000313" key="9">
    <source>
        <dbReference type="EMBL" id="PMR72586.1"/>
    </source>
</evidence>
<dbReference type="GO" id="GO:0016887">
    <property type="term" value="F:ATP hydrolysis activity"/>
    <property type="evidence" value="ECO:0007669"/>
    <property type="project" value="InterPro"/>
</dbReference>
<evidence type="ECO:0000259" key="8">
    <source>
        <dbReference type="PROSITE" id="PS50893"/>
    </source>
</evidence>
<keyword evidence="5" id="KW-0547">Nucleotide-binding</keyword>
<dbReference type="GO" id="GO:0005886">
    <property type="term" value="C:plasma membrane"/>
    <property type="evidence" value="ECO:0007669"/>
    <property type="project" value="UniProtKB-SubCell"/>
</dbReference>
<dbReference type="EMBL" id="PNRF01000043">
    <property type="protein sequence ID" value="PMR72586.1"/>
    <property type="molecule type" value="Genomic_DNA"/>
</dbReference>
<dbReference type="AlphaFoldDB" id="A0A2N7TWM6"/>
<keyword evidence="7" id="KW-0472">Membrane</keyword>
<dbReference type="InterPro" id="IPR003439">
    <property type="entry name" value="ABC_transporter-like_ATP-bd"/>
</dbReference>
<evidence type="ECO:0000256" key="4">
    <source>
        <dbReference type="ARBA" id="ARBA00022475"/>
    </source>
</evidence>
<evidence type="ECO:0000256" key="7">
    <source>
        <dbReference type="ARBA" id="ARBA00023136"/>
    </source>
</evidence>
<dbReference type="OrthoDB" id="9802264at2"/>
<organism evidence="9 10">
    <name type="scientific">Billgrantia endophytica</name>
    <dbReference type="NCBI Taxonomy" id="2033802"/>
    <lineage>
        <taxon>Bacteria</taxon>
        <taxon>Pseudomonadati</taxon>
        <taxon>Pseudomonadota</taxon>
        <taxon>Gammaproteobacteria</taxon>
        <taxon>Oceanospirillales</taxon>
        <taxon>Halomonadaceae</taxon>
        <taxon>Billgrantia</taxon>
    </lineage>
</organism>
<evidence type="ECO:0000256" key="5">
    <source>
        <dbReference type="ARBA" id="ARBA00022741"/>
    </source>
</evidence>
<keyword evidence="3" id="KW-0813">Transport</keyword>
<dbReference type="Proteomes" id="UP000235803">
    <property type="component" value="Unassembled WGS sequence"/>
</dbReference>
<dbReference type="SUPFAM" id="SSF52540">
    <property type="entry name" value="P-loop containing nucleoside triphosphate hydrolases"/>
    <property type="match status" value="1"/>
</dbReference>
<dbReference type="RefSeq" id="WP_102655205.1">
    <property type="nucleotide sequence ID" value="NZ_PNRF01000043.1"/>
</dbReference>
<evidence type="ECO:0000256" key="6">
    <source>
        <dbReference type="ARBA" id="ARBA00022840"/>
    </source>
</evidence>
<dbReference type="PROSITE" id="PS00211">
    <property type="entry name" value="ABC_TRANSPORTER_1"/>
    <property type="match status" value="1"/>
</dbReference>
<dbReference type="InterPro" id="IPR027417">
    <property type="entry name" value="P-loop_NTPase"/>
</dbReference>
<evidence type="ECO:0000256" key="1">
    <source>
        <dbReference type="ARBA" id="ARBA00004417"/>
    </source>
</evidence>
<feature type="domain" description="ABC transporter" evidence="8">
    <location>
        <begin position="23"/>
        <end position="247"/>
    </location>
</feature>
<dbReference type="InterPro" id="IPR050086">
    <property type="entry name" value="MetN_ABC_transporter-like"/>
</dbReference>
<dbReference type="PANTHER" id="PTHR43166">
    <property type="entry name" value="AMINO ACID IMPORT ATP-BINDING PROTEIN"/>
    <property type="match status" value="1"/>
</dbReference>
<protein>
    <submittedName>
        <fullName evidence="9">ABC transporter ATP-binding protein</fullName>
    </submittedName>
</protein>
<keyword evidence="6 9" id="KW-0067">ATP-binding</keyword>
<gene>
    <name evidence="9" type="ORF">C1H69_20280</name>
</gene>
<keyword evidence="4" id="KW-1003">Cell membrane</keyword>
<proteinExistence type="inferred from homology"/>
<comment type="subcellular location">
    <subcellularLocation>
        <location evidence="1">Cell inner membrane</location>
        <topology evidence="1">Peripheral membrane protein</topology>
    </subcellularLocation>
</comment>
<sequence length="253" mass="28170">MTDLYHPGVPSGQPIWSPSAPLLKLKGLTYVHQDTVLLHEIDLQLARHGITLLLGPNGAGKSLLMRLAHGLIAPTSGDVIWHTQPDMPPLLQAMVFQHPVMLRRTALANLTYALAARRVPWRRRRALAMETLERFGLISLAQRQARVLSGGEQQRLALARAWVLKPEVLFLDEPTSALDPASMRAVEEAVHAFHAEGTRIVMSSHDLNQARRLADDVVLLCGGRLVEHTPAERFFQGPRTPEARAFIRGELIW</sequence>
<evidence type="ECO:0000256" key="3">
    <source>
        <dbReference type="ARBA" id="ARBA00022448"/>
    </source>
</evidence>
<dbReference type="Gene3D" id="3.40.50.300">
    <property type="entry name" value="P-loop containing nucleotide triphosphate hydrolases"/>
    <property type="match status" value="1"/>
</dbReference>